<dbReference type="EMBL" id="BAABBN010000007">
    <property type="protein sequence ID" value="GAA3929185.1"/>
    <property type="molecule type" value="Genomic_DNA"/>
</dbReference>
<keyword evidence="2" id="KW-1185">Reference proteome</keyword>
<dbReference type="Gene3D" id="3.10.450.50">
    <property type="match status" value="1"/>
</dbReference>
<reference evidence="2" key="1">
    <citation type="journal article" date="2019" name="Int. J. Syst. Evol. Microbiol.">
        <title>The Global Catalogue of Microorganisms (GCM) 10K type strain sequencing project: providing services to taxonomists for standard genome sequencing and annotation.</title>
        <authorList>
            <consortium name="The Broad Institute Genomics Platform"/>
            <consortium name="The Broad Institute Genome Sequencing Center for Infectious Disease"/>
            <person name="Wu L."/>
            <person name="Ma J."/>
        </authorList>
    </citation>
    <scope>NUCLEOTIDE SEQUENCE [LARGE SCALE GENOMIC DNA]</scope>
    <source>
        <strain evidence="2">JCM 17551</strain>
    </source>
</reference>
<comment type="caution">
    <text evidence="1">The sequence shown here is derived from an EMBL/GenBank/DDBJ whole genome shotgun (WGS) entry which is preliminary data.</text>
</comment>
<name>A0ABP7MS55_9GAMM</name>
<proteinExistence type="predicted"/>
<evidence type="ECO:0000313" key="1">
    <source>
        <dbReference type="EMBL" id="GAA3929185.1"/>
    </source>
</evidence>
<accession>A0ABP7MS55</accession>
<dbReference type="Pfam" id="PF12893">
    <property type="entry name" value="Lumazine_bd_2"/>
    <property type="match status" value="1"/>
</dbReference>
<organism evidence="1 2">
    <name type="scientific">Litoribacillus peritrichatus</name>
    <dbReference type="NCBI Taxonomy" id="718191"/>
    <lineage>
        <taxon>Bacteria</taxon>
        <taxon>Pseudomonadati</taxon>
        <taxon>Pseudomonadota</taxon>
        <taxon>Gammaproteobacteria</taxon>
        <taxon>Oceanospirillales</taxon>
        <taxon>Oceanospirillaceae</taxon>
        <taxon>Litoribacillus</taxon>
    </lineage>
</organism>
<sequence>MMKTSKTDFETVTELVTDYFDGLYQADVAKLRRIFHKDAFLKAPGLRRSLEEWLALVASRPIPKEAGESYDFKILAVDLSGDQAMVKVECPLLGNFYIDFLGLLKEDGRWLIVNKMYADNPLIGSEGVIQ</sequence>
<dbReference type="InterPro" id="IPR032710">
    <property type="entry name" value="NTF2-like_dom_sf"/>
</dbReference>
<dbReference type="InterPro" id="IPR039437">
    <property type="entry name" value="FrzH/put_lumazine-bd"/>
</dbReference>
<protein>
    <submittedName>
        <fullName evidence="1">Nuclear transport factor 2 family protein</fullName>
    </submittedName>
</protein>
<dbReference type="SUPFAM" id="SSF54427">
    <property type="entry name" value="NTF2-like"/>
    <property type="match status" value="1"/>
</dbReference>
<dbReference type="RefSeq" id="WP_344799086.1">
    <property type="nucleotide sequence ID" value="NZ_BAABBN010000007.1"/>
</dbReference>
<dbReference type="Proteomes" id="UP001501565">
    <property type="component" value="Unassembled WGS sequence"/>
</dbReference>
<evidence type="ECO:0000313" key="2">
    <source>
        <dbReference type="Proteomes" id="UP001501565"/>
    </source>
</evidence>
<gene>
    <name evidence="1" type="ORF">GCM10022277_27140</name>
</gene>